<feature type="compositionally biased region" description="Basic and acidic residues" evidence="1">
    <location>
        <begin position="286"/>
        <end position="300"/>
    </location>
</feature>
<feature type="compositionally biased region" description="Polar residues" evidence="1">
    <location>
        <begin position="153"/>
        <end position="177"/>
    </location>
</feature>
<evidence type="ECO:0000313" key="3">
    <source>
        <dbReference type="Proteomes" id="UP000193144"/>
    </source>
</evidence>
<feature type="region of interest" description="Disordered" evidence="1">
    <location>
        <begin position="215"/>
        <end position="235"/>
    </location>
</feature>
<feature type="region of interest" description="Disordered" evidence="1">
    <location>
        <begin position="82"/>
        <end position="101"/>
    </location>
</feature>
<comment type="caution">
    <text evidence="2">The sequence shown here is derived from an EMBL/GenBank/DDBJ whole genome shotgun (WGS) entry which is preliminary data.</text>
</comment>
<proteinExistence type="predicted"/>
<dbReference type="Proteomes" id="UP000193144">
    <property type="component" value="Unassembled WGS sequence"/>
</dbReference>
<protein>
    <submittedName>
        <fullName evidence="2">Uncharacterized protein</fullName>
    </submittedName>
</protein>
<evidence type="ECO:0000313" key="2">
    <source>
        <dbReference type="EMBL" id="ORY15406.1"/>
    </source>
</evidence>
<feature type="compositionally biased region" description="Basic and acidic residues" evidence="1">
    <location>
        <begin position="48"/>
        <end position="60"/>
    </location>
</feature>
<accession>A0A1Y1ZYT9</accession>
<dbReference type="AlphaFoldDB" id="A0A1Y1ZYT9"/>
<feature type="region of interest" description="Disordered" evidence="1">
    <location>
        <begin position="44"/>
        <end position="76"/>
    </location>
</feature>
<feature type="compositionally biased region" description="Basic residues" evidence="1">
    <location>
        <begin position="215"/>
        <end position="228"/>
    </location>
</feature>
<gene>
    <name evidence="2" type="ORF">BCR34DRAFT_585055</name>
</gene>
<reference evidence="2 3" key="1">
    <citation type="submission" date="2016-07" db="EMBL/GenBank/DDBJ databases">
        <title>Pervasive Adenine N6-methylation of Active Genes in Fungi.</title>
        <authorList>
            <consortium name="DOE Joint Genome Institute"/>
            <person name="Mondo S.J."/>
            <person name="Dannebaum R.O."/>
            <person name="Kuo R.C."/>
            <person name="Labutti K."/>
            <person name="Haridas S."/>
            <person name="Kuo A."/>
            <person name="Salamov A."/>
            <person name="Ahrendt S.R."/>
            <person name="Lipzen A."/>
            <person name="Sullivan W."/>
            <person name="Andreopoulos W.B."/>
            <person name="Clum A."/>
            <person name="Lindquist E."/>
            <person name="Daum C."/>
            <person name="Ramamoorthy G.K."/>
            <person name="Gryganskyi A."/>
            <person name="Culley D."/>
            <person name="Magnuson J.K."/>
            <person name="James T.Y."/>
            <person name="O'Malley M.A."/>
            <person name="Stajich J.E."/>
            <person name="Spatafora J.W."/>
            <person name="Visel A."/>
            <person name="Grigoriev I.V."/>
        </authorList>
    </citation>
    <scope>NUCLEOTIDE SEQUENCE [LARGE SCALE GENOMIC DNA]</scope>
    <source>
        <strain evidence="2 3">CBS 115471</strain>
    </source>
</reference>
<feature type="region of interest" description="Disordered" evidence="1">
    <location>
        <begin position="117"/>
        <end position="177"/>
    </location>
</feature>
<dbReference type="EMBL" id="MCFA01000025">
    <property type="protein sequence ID" value="ORY15406.1"/>
    <property type="molecule type" value="Genomic_DNA"/>
</dbReference>
<sequence length="330" mass="37527">MTGELMRLMTTRVFRVTQNWNRHRRAILICTRLFFDLPVRSGTPPRDPVFDDSPRVHVREGQAPSNEPVFNSDPLFDYESSIVDSNGVRNGPGSNRDQRQSNNSILRDYGMLFPRPSQIGLYVPQGDSDVADADKDHDSENDQNLQEHEPDCSTVSPGRTQDNSPWQENSTNSSSSLFRRHNLSAVIECTEPDLTKPAHSHGNTGKHLRNIHQLGKKPKTSTKSHRSISQRAMRHEDEPLTDFEKMVLAERARVKELERFELENYRELYENDAALSEARRKQSALAKKEKGKGTKAEKRSLRYGIEEMSPVAGAGKKKKRGLLKRLIGLK</sequence>
<keyword evidence="3" id="KW-1185">Reference proteome</keyword>
<feature type="compositionally biased region" description="Basic and acidic residues" evidence="1">
    <location>
        <begin position="132"/>
        <end position="151"/>
    </location>
</feature>
<name>A0A1Y1ZYT9_9PLEO</name>
<evidence type="ECO:0000256" key="1">
    <source>
        <dbReference type="SAM" id="MobiDB-lite"/>
    </source>
</evidence>
<organism evidence="2 3">
    <name type="scientific">Clohesyomyces aquaticus</name>
    <dbReference type="NCBI Taxonomy" id="1231657"/>
    <lineage>
        <taxon>Eukaryota</taxon>
        <taxon>Fungi</taxon>
        <taxon>Dikarya</taxon>
        <taxon>Ascomycota</taxon>
        <taxon>Pezizomycotina</taxon>
        <taxon>Dothideomycetes</taxon>
        <taxon>Pleosporomycetidae</taxon>
        <taxon>Pleosporales</taxon>
        <taxon>Lindgomycetaceae</taxon>
        <taxon>Clohesyomyces</taxon>
    </lineage>
</organism>
<feature type="region of interest" description="Disordered" evidence="1">
    <location>
        <begin position="280"/>
        <end position="301"/>
    </location>
</feature>